<dbReference type="Proteomes" id="UP001066276">
    <property type="component" value="Chromosome 12"/>
</dbReference>
<feature type="compositionally biased region" description="Basic and acidic residues" evidence="1">
    <location>
        <begin position="1"/>
        <end position="49"/>
    </location>
</feature>
<feature type="region of interest" description="Disordered" evidence="1">
    <location>
        <begin position="1"/>
        <end position="55"/>
    </location>
</feature>
<sequence>MAGDSKEQEELRSGDRSERKPGNKRGEERNKDLGRETPIRPRPLDERTRHVPGGAWLSQTKQHCFGFDCNTPVSYKKQGPEPFDLFSSTDTSLRTGLAGIWALNGKKQSRSLHANLIESSDGDVVGGSVKGLREEGRCFS</sequence>
<name>A0AAV7KW82_PLEWA</name>
<proteinExistence type="predicted"/>
<protein>
    <submittedName>
        <fullName evidence="2">Uncharacterized protein</fullName>
    </submittedName>
</protein>
<dbReference type="EMBL" id="JANPWB010000016">
    <property type="protein sequence ID" value="KAJ1083741.1"/>
    <property type="molecule type" value="Genomic_DNA"/>
</dbReference>
<organism evidence="2 3">
    <name type="scientific">Pleurodeles waltl</name>
    <name type="common">Iberian ribbed newt</name>
    <dbReference type="NCBI Taxonomy" id="8319"/>
    <lineage>
        <taxon>Eukaryota</taxon>
        <taxon>Metazoa</taxon>
        <taxon>Chordata</taxon>
        <taxon>Craniata</taxon>
        <taxon>Vertebrata</taxon>
        <taxon>Euteleostomi</taxon>
        <taxon>Amphibia</taxon>
        <taxon>Batrachia</taxon>
        <taxon>Caudata</taxon>
        <taxon>Salamandroidea</taxon>
        <taxon>Salamandridae</taxon>
        <taxon>Pleurodelinae</taxon>
        <taxon>Pleurodeles</taxon>
    </lineage>
</organism>
<keyword evidence="3" id="KW-1185">Reference proteome</keyword>
<gene>
    <name evidence="2" type="ORF">NDU88_003896</name>
</gene>
<reference evidence="2" key="1">
    <citation type="journal article" date="2022" name="bioRxiv">
        <title>Sequencing and chromosome-scale assembly of the giantPleurodeles waltlgenome.</title>
        <authorList>
            <person name="Brown T."/>
            <person name="Elewa A."/>
            <person name="Iarovenko S."/>
            <person name="Subramanian E."/>
            <person name="Araus A.J."/>
            <person name="Petzold A."/>
            <person name="Susuki M."/>
            <person name="Suzuki K.-i.T."/>
            <person name="Hayashi T."/>
            <person name="Toyoda A."/>
            <person name="Oliveira C."/>
            <person name="Osipova E."/>
            <person name="Leigh N.D."/>
            <person name="Simon A."/>
            <person name="Yun M.H."/>
        </authorList>
    </citation>
    <scope>NUCLEOTIDE SEQUENCE</scope>
    <source>
        <strain evidence="2">20211129_DDA</strain>
        <tissue evidence="2">Liver</tissue>
    </source>
</reference>
<accession>A0AAV7KW82</accession>
<evidence type="ECO:0000313" key="2">
    <source>
        <dbReference type="EMBL" id="KAJ1083741.1"/>
    </source>
</evidence>
<evidence type="ECO:0000313" key="3">
    <source>
        <dbReference type="Proteomes" id="UP001066276"/>
    </source>
</evidence>
<dbReference type="AlphaFoldDB" id="A0AAV7KW82"/>
<evidence type="ECO:0000256" key="1">
    <source>
        <dbReference type="SAM" id="MobiDB-lite"/>
    </source>
</evidence>
<comment type="caution">
    <text evidence="2">The sequence shown here is derived from an EMBL/GenBank/DDBJ whole genome shotgun (WGS) entry which is preliminary data.</text>
</comment>